<evidence type="ECO:0000313" key="3">
    <source>
        <dbReference type="Proteomes" id="UP001642487"/>
    </source>
</evidence>
<proteinExistence type="predicted"/>
<feature type="region of interest" description="Disordered" evidence="1">
    <location>
        <begin position="1"/>
        <end position="42"/>
    </location>
</feature>
<dbReference type="Proteomes" id="UP001642487">
    <property type="component" value="Chromosome 2"/>
</dbReference>
<name>A0ABP0Y7X0_9ROSI</name>
<feature type="compositionally biased region" description="Polar residues" evidence="1">
    <location>
        <begin position="22"/>
        <end position="39"/>
    </location>
</feature>
<protein>
    <submittedName>
        <fullName evidence="2">Uncharacterized protein</fullName>
    </submittedName>
</protein>
<organism evidence="2 3">
    <name type="scientific">Citrullus colocynthis</name>
    <name type="common">colocynth</name>
    <dbReference type="NCBI Taxonomy" id="252529"/>
    <lineage>
        <taxon>Eukaryota</taxon>
        <taxon>Viridiplantae</taxon>
        <taxon>Streptophyta</taxon>
        <taxon>Embryophyta</taxon>
        <taxon>Tracheophyta</taxon>
        <taxon>Spermatophyta</taxon>
        <taxon>Magnoliopsida</taxon>
        <taxon>eudicotyledons</taxon>
        <taxon>Gunneridae</taxon>
        <taxon>Pentapetalae</taxon>
        <taxon>rosids</taxon>
        <taxon>fabids</taxon>
        <taxon>Cucurbitales</taxon>
        <taxon>Cucurbitaceae</taxon>
        <taxon>Benincaseae</taxon>
        <taxon>Citrullus</taxon>
    </lineage>
</organism>
<sequence>MADTPVTLGLNKKSPEHVINMATPSSSQKNASTSNNSTPAIEHYQKYHKEENENAINSSSTNQNTTNPTALIDYFDTLQDFS</sequence>
<reference evidence="2 3" key="1">
    <citation type="submission" date="2024-03" db="EMBL/GenBank/DDBJ databases">
        <authorList>
            <person name="Gkanogiannis A."/>
            <person name="Becerra Lopez-Lavalle L."/>
        </authorList>
    </citation>
    <scope>NUCLEOTIDE SEQUENCE [LARGE SCALE GENOMIC DNA]</scope>
</reference>
<keyword evidence="3" id="KW-1185">Reference proteome</keyword>
<evidence type="ECO:0000256" key="1">
    <source>
        <dbReference type="SAM" id="MobiDB-lite"/>
    </source>
</evidence>
<evidence type="ECO:0000313" key="2">
    <source>
        <dbReference type="EMBL" id="CAK9315671.1"/>
    </source>
</evidence>
<dbReference type="EMBL" id="OZ021736">
    <property type="protein sequence ID" value="CAK9315671.1"/>
    <property type="molecule type" value="Genomic_DNA"/>
</dbReference>
<accession>A0ABP0Y7X0</accession>
<gene>
    <name evidence="2" type="ORF">CITCOLO1_LOCUS7477</name>
</gene>